<reference evidence="2" key="1">
    <citation type="journal article" date="2018" name="Data Brief">
        <title>Genome sequence data from 17 accessions of Ensete ventricosum, a staple food crop for millions in Ethiopia.</title>
        <authorList>
            <person name="Yemataw Z."/>
            <person name="Muzemil S."/>
            <person name="Ambachew D."/>
            <person name="Tripathi L."/>
            <person name="Tesfaye K."/>
            <person name="Chala A."/>
            <person name="Farbos A."/>
            <person name="O'Neill P."/>
            <person name="Moore K."/>
            <person name="Grant M."/>
            <person name="Studholme D.J."/>
        </authorList>
    </citation>
    <scope>NUCLEOTIDE SEQUENCE [LARGE SCALE GENOMIC DNA]</scope>
    <source>
        <tissue evidence="2">Leaf</tissue>
    </source>
</reference>
<dbReference type="Proteomes" id="UP000290560">
    <property type="component" value="Unassembled WGS sequence"/>
</dbReference>
<gene>
    <name evidence="2" type="ORF">BHM03_00000442</name>
</gene>
<organism evidence="2">
    <name type="scientific">Ensete ventricosum</name>
    <name type="common">Abyssinian banana</name>
    <name type="synonym">Musa ensete</name>
    <dbReference type="NCBI Taxonomy" id="4639"/>
    <lineage>
        <taxon>Eukaryota</taxon>
        <taxon>Viridiplantae</taxon>
        <taxon>Streptophyta</taxon>
        <taxon>Embryophyta</taxon>
        <taxon>Tracheophyta</taxon>
        <taxon>Spermatophyta</taxon>
        <taxon>Magnoliopsida</taxon>
        <taxon>Liliopsida</taxon>
        <taxon>Zingiberales</taxon>
        <taxon>Musaceae</taxon>
        <taxon>Ensete</taxon>
    </lineage>
</organism>
<feature type="compositionally biased region" description="Basic and acidic residues" evidence="1">
    <location>
        <begin position="115"/>
        <end position="124"/>
    </location>
</feature>
<name>A0A445M8J6_ENSVE</name>
<dbReference type="AlphaFoldDB" id="A0A445M8J6"/>
<evidence type="ECO:0000313" key="2">
    <source>
        <dbReference type="EMBL" id="RZR70565.1"/>
    </source>
</evidence>
<sequence length="133" mass="15159">MVDTSSSTYILYKDAFQKLELIMTYLSPMSSTLAGFIGDTIIPLGTISTLNRLRAVVSTYHYAIKFRTRARVGELRNDPWESRRCYLIMIMLSKKSKVRHPNHTKTTMPPSLDKPLVDLKEAPERPSGLEPIE</sequence>
<feature type="region of interest" description="Disordered" evidence="1">
    <location>
        <begin position="98"/>
        <end position="133"/>
    </location>
</feature>
<dbReference type="EMBL" id="KV875446">
    <property type="protein sequence ID" value="RZR70565.1"/>
    <property type="molecule type" value="Genomic_DNA"/>
</dbReference>
<proteinExistence type="predicted"/>
<evidence type="ECO:0000256" key="1">
    <source>
        <dbReference type="SAM" id="MobiDB-lite"/>
    </source>
</evidence>
<protein>
    <submittedName>
        <fullName evidence="2">Uncharacterized protein</fullName>
    </submittedName>
</protein>
<accession>A0A445M8J6</accession>